<gene>
    <name evidence="1" type="ORF">EC957_011544</name>
</gene>
<proteinExistence type="predicted"/>
<evidence type="ECO:0000313" key="1">
    <source>
        <dbReference type="EMBL" id="KAF9544919.1"/>
    </source>
</evidence>
<keyword evidence="2" id="KW-1185">Reference proteome</keyword>
<dbReference type="AlphaFoldDB" id="A0A9P6K443"/>
<protein>
    <submittedName>
        <fullName evidence="1">Uncharacterized protein</fullName>
    </submittedName>
</protein>
<sequence>MTLTVLTECVHLEGLRAFHIDVPDFRSEKLTGRDWACSGLRNLKVQIFRDMDDVGADQLCLTHVSFYNTRQGIGTEDIWAIPENWTSLKKMYGVLSEDPGAPS</sequence>
<organism evidence="1 2">
    <name type="scientific">Mortierella hygrophila</name>
    <dbReference type="NCBI Taxonomy" id="979708"/>
    <lineage>
        <taxon>Eukaryota</taxon>
        <taxon>Fungi</taxon>
        <taxon>Fungi incertae sedis</taxon>
        <taxon>Mucoromycota</taxon>
        <taxon>Mortierellomycotina</taxon>
        <taxon>Mortierellomycetes</taxon>
        <taxon>Mortierellales</taxon>
        <taxon>Mortierellaceae</taxon>
        <taxon>Mortierella</taxon>
    </lineage>
</organism>
<comment type="caution">
    <text evidence="1">The sequence shown here is derived from an EMBL/GenBank/DDBJ whole genome shotgun (WGS) entry which is preliminary data.</text>
</comment>
<reference evidence="1" key="1">
    <citation type="journal article" date="2020" name="Fungal Divers.">
        <title>Resolving the Mortierellaceae phylogeny through synthesis of multi-gene phylogenetics and phylogenomics.</title>
        <authorList>
            <person name="Vandepol N."/>
            <person name="Liber J."/>
            <person name="Desiro A."/>
            <person name="Na H."/>
            <person name="Kennedy M."/>
            <person name="Barry K."/>
            <person name="Grigoriev I.V."/>
            <person name="Miller A.N."/>
            <person name="O'Donnell K."/>
            <person name="Stajich J.E."/>
            <person name="Bonito G."/>
        </authorList>
    </citation>
    <scope>NUCLEOTIDE SEQUENCE</scope>
    <source>
        <strain evidence="1">NRRL 2591</strain>
    </source>
</reference>
<evidence type="ECO:0000313" key="2">
    <source>
        <dbReference type="Proteomes" id="UP000723463"/>
    </source>
</evidence>
<name>A0A9P6K443_9FUNG</name>
<dbReference type="EMBL" id="JAAAXW010000081">
    <property type="protein sequence ID" value="KAF9544919.1"/>
    <property type="molecule type" value="Genomic_DNA"/>
</dbReference>
<accession>A0A9P6K443</accession>
<dbReference type="Proteomes" id="UP000723463">
    <property type="component" value="Unassembled WGS sequence"/>
</dbReference>